<reference evidence="3" key="1">
    <citation type="journal article" date="2019" name="Int. J. Syst. Evol. Microbiol.">
        <title>The Global Catalogue of Microorganisms (GCM) 10K type strain sequencing project: providing services to taxonomists for standard genome sequencing and annotation.</title>
        <authorList>
            <consortium name="The Broad Institute Genomics Platform"/>
            <consortium name="The Broad Institute Genome Sequencing Center for Infectious Disease"/>
            <person name="Wu L."/>
            <person name="Ma J."/>
        </authorList>
    </citation>
    <scope>NUCLEOTIDE SEQUENCE [LARGE SCALE GENOMIC DNA]</scope>
    <source>
        <strain evidence="3">JCM 13002</strain>
    </source>
</reference>
<keyword evidence="3" id="KW-1185">Reference proteome</keyword>
<comment type="caution">
    <text evidence="2">The sequence shown here is derived from an EMBL/GenBank/DDBJ whole genome shotgun (WGS) entry which is preliminary data.</text>
</comment>
<dbReference type="Proteomes" id="UP001499987">
    <property type="component" value="Unassembled WGS sequence"/>
</dbReference>
<sequence length="105" mass="11218">MPDRGLEFGRGWRPWWQLAEAVLSADPLEDVVVGHAGVGSSRPCCSVRAGAPDGTRPNTRGERRVLRPGTGPSLPLGTTALTQLRLATDEPQVGQLFEQIAEVCA</sequence>
<evidence type="ECO:0000313" key="3">
    <source>
        <dbReference type="Proteomes" id="UP001499987"/>
    </source>
</evidence>
<proteinExistence type="predicted"/>
<evidence type="ECO:0000313" key="2">
    <source>
        <dbReference type="EMBL" id="GAA1077879.1"/>
    </source>
</evidence>
<name>A0ABP4E0T7_9ACTN</name>
<accession>A0ABP4E0T7</accession>
<feature type="region of interest" description="Disordered" evidence="1">
    <location>
        <begin position="46"/>
        <end position="77"/>
    </location>
</feature>
<organism evidence="2 3">
    <name type="scientific">Kitasatospora arboriphila</name>
    <dbReference type="NCBI Taxonomy" id="258052"/>
    <lineage>
        <taxon>Bacteria</taxon>
        <taxon>Bacillati</taxon>
        <taxon>Actinomycetota</taxon>
        <taxon>Actinomycetes</taxon>
        <taxon>Kitasatosporales</taxon>
        <taxon>Streptomycetaceae</taxon>
        <taxon>Kitasatospora</taxon>
    </lineage>
</organism>
<gene>
    <name evidence="2" type="ORF">GCM10009663_19670</name>
</gene>
<protein>
    <submittedName>
        <fullName evidence="2">Uncharacterized protein</fullName>
    </submittedName>
</protein>
<dbReference type="EMBL" id="BAAALD010000013">
    <property type="protein sequence ID" value="GAA1077879.1"/>
    <property type="molecule type" value="Genomic_DNA"/>
</dbReference>
<evidence type="ECO:0000256" key="1">
    <source>
        <dbReference type="SAM" id="MobiDB-lite"/>
    </source>
</evidence>